<dbReference type="InParanoid" id="A0A0C3HC32"/>
<dbReference type="InterPro" id="IPR001466">
    <property type="entry name" value="Beta-lactam-related"/>
</dbReference>
<organism evidence="4 5">
    <name type="scientific">Oidiodendron maius (strain Zn)</name>
    <dbReference type="NCBI Taxonomy" id="913774"/>
    <lineage>
        <taxon>Eukaryota</taxon>
        <taxon>Fungi</taxon>
        <taxon>Dikarya</taxon>
        <taxon>Ascomycota</taxon>
        <taxon>Pezizomycotina</taxon>
        <taxon>Leotiomycetes</taxon>
        <taxon>Leotiomycetes incertae sedis</taxon>
        <taxon>Myxotrichaceae</taxon>
        <taxon>Oidiodendron</taxon>
    </lineage>
</organism>
<dbReference type="Gene3D" id="3.40.710.10">
    <property type="entry name" value="DD-peptidase/beta-lactamase superfamily"/>
    <property type="match status" value="1"/>
</dbReference>
<feature type="domain" description="Beta-lactamase-related" evidence="3">
    <location>
        <begin position="17"/>
        <end position="164"/>
    </location>
</feature>
<evidence type="ECO:0000259" key="3">
    <source>
        <dbReference type="Pfam" id="PF00144"/>
    </source>
</evidence>
<dbReference type="Pfam" id="PF00144">
    <property type="entry name" value="Beta-lactamase"/>
    <property type="match status" value="1"/>
</dbReference>
<keyword evidence="5" id="KW-1185">Reference proteome</keyword>
<dbReference type="Proteomes" id="UP000054321">
    <property type="component" value="Unassembled WGS sequence"/>
</dbReference>
<dbReference type="SUPFAM" id="SSF56601">
    <property type="entry name" value="beta-lactamase/transpeptidase-like"/>
    <property type="match status" value="1"/>
</dbReference>
<accession>A0A0C3HC32</accession>
<reference evidence="4 5" key="1">
    <citation type="submission" date="2014-04" db="EMBL/GenBank/DDBJ databases">
        <authorList>
            <consortium name="DOE Joint Genome Institute"/>
            <person name="Kuo A."/>
            <person name="Martino E."/>
            <person name="Perotto S."/>
            <person name="Kohler A."/>
            <person name="Nagy L.G."/>
            <person name="Floudas D."/>
            <person name="Copeland A."/>
            <person name="Barry K.W."/>
            <person name="Cichocki N."/>
            <person name="Veneault-Fourrey C."/>
            <person name="LaButti K."/>
            <person name="Lindquist E.A."/>
            <person name="Lipzen A."/>
            <person name="Lundell T."/>
            <person name="Morin E."/>
            <person name="Murat C."/>
            <person name="Sun H."/>
            <person name="Tunlid A."/>
            <person name="Henrissat B."/>
            <person name="Grigoriev I.V."/>
            <person name="Hibbett D.S."/>
            <person name="Martin F."/>
            <person name="Nordberg H.P."/>
            <person name="Cantor M.N."/>
            <person name="Hua S.X."/>
        </authorList>
    </citation>
    <scope>NUCLEOTIDE SEQUENCE [LARGE SCALE GENOMIC DNA]</scope>
    <source>
        <strain evidence="4 5">Zn</strain>
    </source>
</reference>
<dbReference type="PANTHER" id="PTHR43283">
    <property type="entry name" value="BETA-LACTAMASE-RELATED"/>
    <property type="match status" value="1"/>
</dbReference>
<reference evidence="5" key="2">
    <citation type="submission" date="2015-01" db="EMBL/GenBank/DDBJ databases">
        <title>Evolutionary Origins and Diversification of the Mycorrhizal Mutualists.</title>
        <authorList>
            <consortium name="DOE Joint Genome Institute"/>
            <consortium name="Mycorrhizal Genomics Consortium"/>
            <person name="Kohler A."/>
            <person name="Kuo A."/>
            <person name="Nagy L.G."/>
            <person name="Floudas D."/>
            <person name="Copeland A."/>
            <person name="Barry K.W."/>
            <person name="Cichocki N."/>
            <person name="Veneault-Fourrey C."/>
            <person name="LaButti K."/>
            <person name="Lindquist E.A."/>
            <person name="Lipzen A."/>
            <person name="Lundell T."/>
            <person name="Morin E."/>
            <person name="Murat C."/>
            <person name="Riley R."/>
            <person name="Ohm R."/>
            <person name="Sun H."/>
            <person name="Tunlid A."/>
            <person name="Henrissat B."/>
            <person name="Grigoriev I.V."/>
            <person name="Hibbett D.S."/>
            <person name="Martin F."/>
        </authorList>
    </citation>
    <scope>NUCLEOTIDE SEQUENCE [LARGE SCALE GENOMIC DNA]</scope>
    <source>
        <strain evidence="5">Zn</strain>
    </source>
</reference>
<evidence type="ECO:0000256" key="2">
    <source>
        <dbReference type="ARBA" id="ARBA00022801"/>
    </source>
</evidence>
<evidence type="ECO:0000256" key="1">
    <source>
        <dbReference type="ARBA" id="ARBA00009009"/>
    </source>
</evidence>
<protein>
    <recommendedName>
        <fullName evidence="3">Beta-lactamase-related domain-containing protein</fullName>
    </recommendedName>
</protein>
<dbReference type="InterPro" id="IPR050789">
    <property type="entry name" value="Diverse_Enzym_Activities"/>
</dbReference>
<name>A0A0C3HC32_OIDMZ</name>
<dbReference type="AlphaFoldDB" id="A0A0C3HC32"/>
<evidence type="ECO:0000313" key="5">
    <source>
        <dbReference type="Proteomes" id="UP000054321"/>
    </source>
</evidence>
<dbReference type="HOGENOM" id="CLU_1245717_0_0_1"/>
<gene>
    <name evidence="4" type="ORF">OIDMADRAFT_30299</name>
</gene>
<dbReference type="InterPro" id="IPR012338">
    <property type="entry name" value="Beta-lactam/transpept-like"/>
</dbReference>
<comment type="similarity">
    <text evidence="1">Belongs to the class-A beta-lactamase family.</text>
</comment>
<keyword evidence="2" id="KW-0378">Hydrolase</keyword>
<proteinExistence type="inferred from homology"/>
<dbReference type="STRING" id="913774.A0A0C3HC32"/>
<sequence length="222" mass="24829">MDGMPLTGIPIIQRINIPLTFEPGTSWCYGASTDWVGILVSRLTGFSLEEAVQKYIFDPLTIENFTFHQENKPRVAKNLVKLAVRLGVENPHYGVPVDNGQKIGYTDIPLYDNPTVDEYGGAGIMGNAVEYTRILQSILANDGKILKAESVEAFFTPQLGDDSRRELGVLDAMNSEEAIFRKPSKGHKGRLGPWRAATYVRYTDDEKRLCYVERSTESTVEH</sequence>
<dbReference type="GO" id="GO:0016787">
    <property type="term" value="F:hydrolase activity"/>
    <property type="evidence" value="ECO:0007669"/>
    <property type="project" value="UniProtKB-KW"/>
</dbReference>
<dbReference type="OrthoDB" id="428260at2759"/>
<dbReference type="EMBL" id="KN832878">
    <property type="protein sequence ID" value="KIM99926.1"/>
    <property type="molecule type" value="Genomic_DNA"/>
</dbReference>
<dbReference type="PANTHER" id="PTHR43283:SF17">
    <property type="entry name" value="(LOVD), PUTATIVE (AFU_ORTHOLOGUE AFUA_5G00920)-RELATED"/>
    <property type="match status" value="1"/>
</dbReference>
<evidence type="ECO:0000313" key="4">
    <source>
        <dbReference type="EMBL" id="KIM99926.1"/>
    </source>
</evidence>